<evidence type="ECO:0000313" key="3">
    <source>
        <dbReference type="Proteomes" id="UP000634004"/>
    </source>
</evidence>
<dbReference type="Pfam" id="PF13618">
    <property type="entry name" value="Gluconate_2-dh3"/>
    <property type="match status" value="1"/>
</dbReference>
<feature type="chain" id="PRO_5035162194" description="Gluconate 2-dehydrogenase subunit 3 family protein" evidence="1">
    <location>
        <begin position="26"/>
        <end position="195"/>
    </location>
</feature>
<name>A0A8J3G1T4_9PROT</name>
<comment type="caution">
    <text evidence="2">The sequence shown here is derived from an EMBL/GenBank/DDBJ whole genome shotgun (WGS) entry which is preliminary data.</text>
</comment>
<protein>
    <recommendedName>
        <fullName evidence="4">Gluconate 2-dehydrogenase subunit 3 family protein</fullName>
    </recommendedName>
</protein>
<dbReference type="AlphaFoldDB" id="A0A8J3G1T4"/>
<evidence type="ECO:0008006" key="4">
    <source>
        <dbReference type="Google" id="ProtNLM"/>
    </source>
</evidence>
<dbReference type="EMBL" id="BMZH01000003">
    <property type="protein sequence ID" value="GHA89557.1"/>
    <property type="molecule type" value="Genomic_DNA"/>
</dbReference>
<feature type="signal peptide" evidence="1">
    <location>
        <begin position="1"/>
        <end position="25"/>
    </location>
</feature>
<evidence type="ECO:0000256" key="1">
    <source>
        <dbReference type="SAM" id="SignalP"/>
    </source>
</evidence>
<accession>A0A8J3G1T4</accession>
<keyword evidence="1" id="KW-0732">Signal</keyword>
<gene>
    <name evidence="2" type="ORF">GCM10009069_10880</name>
</gene>
<dbReference type="InterPro" id="IPR006311">
    <property type="entry name" value="TAT_signal"/>
</dbReference>
<sequence length="195" mass="21319">MSDLIMNRRTAITSLLAISAAGALAACGPSENITSSSEAGMDMDYATPTQFFSVSEMAFLSAFAQTIMPKTETAGAVEAGVPDVLQDLASVWGDSGYRQYWREGVASLVETFKRSSDQDFAELTPQQRLTILRQFDTDVFDGKITHPFYRDAKVTIIQAFYMSEPGASEELAYEPVPGEWIGCVPLSEFPKAWAT</sequence>
<dbReference type="RefSeq" id="WP_189496215.1">
    <property type="nucleotide sequence ID" value="NZ_BMZH01000003.1"/>
</dbReference>
<keyword evidence="3" id="KW-1185">Reference proteome</keyword>
<reference evidence="2" key="1">
    <citation type="journal article" date="2014" name="Int. J. Syst. Evol. Microbiol.">
        <title>Complete genome sequence of Corynebacterium casei LMG S-19264T (=DSM 44701T), isolated from a smear-ripened cheese.</title>
        <authorList>
            <consortium name="US DOE Joint Genome Institute (JGI-PGF)"/>
            <person name="Walter F."/>
            <person name="Albersmeier A."/>
            <person name="Kalinowski J."/>
            <person name="Ruckert C."/>
        </authorList>
    </citation>
    <scope>NUCLEOTIDE SEQUENCE</scope>
    <source>
        <strain evidence="2">KCTC 32513</strain>
    </source>
</reference>
<reference evidence="2" key="2">
    <citation type="submission" date="2020-09" db="EMBL/GenBank/DDBJ databases">
        <authorList>
            <person name="Sun Q."/>
            <person name="Kim S."/>
        </authorList>
    </citation>
    <scope>NUCLEOTIDE SEQUENCE</scope>
    <source>
        <strain evidence="2">KCTC 32513</strain>
    </source>
</reference>
<dbReference type="PROSITE" id="PS51318">
    <property type="entry name" value="TAT"/>
    <property type="match status" value="1"/>
</dbReference>
<proteinExistence type="predicted"/>
<organism evidence="2 3">
    <name type="scientific">Algimonas arctica</name>
    <dbReference type="NCBI Taxonomy" id="1479486"/>
    <lineage>
        <taxon>Bacteria</taxon>
        <taxon>Pseudomonadati</taxon>
        <taxon>Pseudomonadota</taxon>
        <taxon>Alphaproteobacteria</taxon>
        <taxon>Maricaulales</taxon>
        <taxon>Robiginitomaculaceae</taxon>
        <taxon>Algimonas</taxon>
    </lineage>
</organism>
<dbReference type="InterPro" id="IPR027056">
    <property type="entry name" value="Gluconate_2DH_su3"/>
</dbReference>
<dbReference type="Proteomes" id="UP000634004">
    <property type="component" value="Unassembled WGS sequence"/>
</dbReference>
<evidence type="ECO:0000313" key="2">
    <source>
        <dbReference type="EMBL" id="GHA89557.1"/>
    </source>
</evidence>